<proteinExistence type="predicted"/>
<evidence type="ECO:0000313" key="2">
    <source>
        <dbReference type="EMBL" id="KOG06824.1"/>
    </source>
</evidence>
<dbReference type="NCBIfam" id="TIGR00702">
    <property type="entry name" value="YcaO-type kinase domain"/>
    <property type="match status" value="1"/>
</dbReference>
<dbReference type="Pfam" id="PF21084">
    <property type="entry name" value="WHD_DUF4423_like"/>
    <property type="match status" value="1"/>
</dbReference>
<protein>
    <recommendedName>
        <fullName evidence="1">YcaO domain-containing protein</fullName>
    </recommendedName>
</protein>
<evidence type="ECO:0000313" key="3">
    <source>
        <dbReference type="Proteomes" id="UP000037023"/>
    </source>
</evidence>
<dbReference type="Gene3D" id="3.30.40.250">
    <property type="match status" value="1"/>
</dbReference>
<dbReference type="AlphaFoldDB" id="A0A0L8J0C0"/>
<dbReference type="PROSITE" id="PS51664">
    <property type="entry name" value="YCAO"/>
    <property type="match status" value="1"/>
</dbReference>
<feature type="domain" description="YcaO" evidence="1">
    <location>
        <begin position="371"/>
        <end position="734"/>
    </location>
</feature>
<dbReference type="InterPro" id="IPR003776">
    <property type="entry name" value="YcaO-like_dom"/>
</dbReference>
<dbReference type="InterPro" id="IPR049274">
    <property type="entry name" value="LynD/TruD_wHTH-like"/>
</dbReference>
<dbReference type="Gene3D" id="3.90.930.60">
    <property type="match status" value="1"/>
</dbReference>
<dbReference type="NCBIfam" id="TIGR03882">
    <property type="entry name" value="cyclo_dehyd_2"/>
    <property type="match status" value="1"/>
</dbReference>
<gene>
    <name evidence="2" type="ORF">ADK34_41460</name>
</gene>
<dbReference type="EMBL" id="LGUP01000423">
    <property type="protein sequence ID" value="KOG06824.1"/>
    <property type="molecule type" value="Genomic_DNA"/>
</dbReference>
<dbReference type="PANTHER" id="PTHR37809">
    <property type="entry name" value="RIBOSOMAL PROTEIN S12 METHYLTHIOTRANSFERASE ACCESSORY FACTOR YCAO"/>
    <property type="match status" value="1"/>
</dbReference>
<dbReference type="Proteomes" id="UP000037023">
    <property type="component" value="Unassembled WGS sequence"/>
</dbReference>
<dbReference type="PANTHER" id="PTHR37809:SF1">
    <property type="entry name" value="RIBOSOMAL PROTEIN S12 METHYLTHIOTRANSFERASE ACCESSORY FACTOR YCAO"/>
    <property type="match status" value="1"/>
</dbReference>
<dbReference type="Gene3D" id="3.30.1330.230">
    <property type="match status" value="1"/>
</dbReference>
<dbReference type="NCBIfam" id="TIGR03604">
    <property type="entry name" value="TOMM_cyclo_SagD"/>
    <property type="match status" value="1"/>
</dbReference>
<comment type="caution">
    <text evidence="2">The sequence shown here is derived from an EMBL/GenBank/DDBJ whole genome shotgun (WGS) entry which is preliminary data.</text>
</comment>
<name>A0A0L8J0C0_STRVR</name>
<accession>A0A0L8J0C0</accession>
<dbReference type="InterPro" id="IPR027624">
    <property type="entry name" value="TOMM_cyclo_SagD"/>
</dbReference>
<organism evidence="2 3">
    <name type="scientific">Streptomyces viridochromogenes</name>
    <dbReference type="NCBI Taxonomy" id="1938"/>
    <lineage>
        <taxon>Bacteria</taxon>
        <taxon>Bacillati</taxon>
        <taxon>Actinomycetota</taxon>
        <taxon>Actinomycetes</taxon>
        <taxon>Kitasatosporales</taxon>
        <taxon>Streptomycetaceae</taxon>
        <taxon>Streptomyces</taxon>
    </lineage>
</organism>
<dbReference type="RefSeq" id="WP_051786645.1">
    <property type="nucleotide sequence ID" value="NZ_LGUP01000423.1"/>
</dbReference>
<sequence length="734" mass="79327">MQADERIGFRRHFRAEIVPGEAVYLVSPRGTTALSGAAIQKMAPLLDGSLTLPELRAAVDIPTEQLDGMLGRLTSAGLVGFHAERPRDAAAGAYWDLAGVGDPVAAEVAVVAIGGADAEAAERACRAAGLTCGPDAPFALVVCDDYLDPELAVFNAARIADGRPWLPAKPYGAQLCIGPVFRPGDGPCWSCLAVRLRSHRRGESQVRRALGLAGPVRVPEASLAATRELGLQTAALQAAKWLAGMRDESQNAVWSLDTLTLSASHHPVDRRPQCADCGDPGLVADQARRPVRLVSRPKGVAAGNGHRALSAEEMWERFGHLADPVTGIVERVVRDPRSPSFLHCYQAGPNLAFAGADLSSFRAGLRMQSGGKGRTDLDARVSGLCEAVERYSASRFRDEATVLGSYRALAPDAVHPASCMLFDERQYRERERWNAPGIPFQYVPERFDEDAEIEWTPVWSLTEGRHRLLPTSQLYFDAEGVGSIVADSNGNAAGGTVEDAILQGFLELVERDAVALWWYNRTRHAGVDLESFGDAWISALPERFSELGRELWVLDLTADLGIPVMAAVSRRVDGPAEEIMLGFGAHLDPAVALSRAVTELGQLLPAVTGGCAKGLPAHLLDWLRGATVAEQPYLVPDSGLPARTPADYDHVPRADLRDDLEHLCSLAREHGLEVLVLDQTRPDLGLPVVKVVIPGMRHFWARFAPGRLFDVPVRLGRLNSPTAYEDLNPVPLFL</sequence>
<dbReference type="InterPro" id="IPR022291">
    <property type="entry name" value="Bacteriocin_synth_cyclodeHase"/>
</dbReference>
<evidence type="ECO:0000259" key="1">
    <source>
        <dbReference type="PROSITE" id="PS51664"/>
    </source>
</evidence>
<dbReference type="OrthoDB" id="2379922at2"/>
<dbReference type="Pfam" id="PF02624">
    <property type="entry name" value="YcaO"/>
    <property type="match status" value="1"/>
</dbReference>
<dbReference type="Gene3D" id="3.30.160.660">
    <property type="match status" value="1"/>
</dbReference>
<dbReference type="Gene3D" id="3.40.50.720">
    <property type="entry name" value="NAD(P)-binding Rossmann-like Domain"/>
    <property type="match status" value="1"/>
</dbReference>
<dbReference type="PATRIC" id="fig|1938.6.peg.8923"/>
<reference evidence="2 3" key="1">
    <citation type="submission" date="2015-06" db="EMBL/GenBank/DDBJ databases">
        <authorList>
            <person name="Hoefler B.C."/>
            <person name="Straight P.D."/>
        </authorList>
    </citation>
    <scope>NUCLEOTIDE SEQUENCE [LARGE SCALE GENOMIC DNA]</scope>
    <source>
        <strain evidence="2 3">NRRL 3427</strain>
    </source>
</reference>